<dbReference type="PANTHER" id="PTHR40267">
    <property type="entry name" value="BLR3294 PROTEIN"/>
    <property type="match status" value="1"/>
</dbReference>
<dbReference type="RefSeq" id="WP_147149981.1">
    <property type="nucleotide sequence ID" value="NZ_BKAJ01000048.1"/>
</dbReference>
<dbReference type="Gene3D" id="3.40.50.12500">
    <property type="match status" value="1"/>
</dbReference>
<proteinExistence type="predicted"/>
<evidence type="ECO:0000313" key="2">
    <source>
        <dbReference type="Proteomes" id="UP000321058"/>
    </source>
</evidence>
<evidence type="ECO:0000313" key="1">
    <source>
        <dbReference type="EMBL" id="GEP55901.1"/>
    </source>
</evidence>
<accession>A0A512NAP7</accession>
<dbReference type="Pfam" id="PF17645">
    <property type="entry name" value="Amdase"/>
    <property type="match status" value="1"/>
</dbReference>
<dbReference type="EMBL" id="BKAJ01000048">
    <property type="protein sequence ID" value="GEP55901.1"/>
    <property type="molecule type" value="Genomic_DNA"/>
</dbReference>
<comment type="caution">
    <text evidence="1">The sequence shown here is derived from an EMBL/GenBank/DDBJ whole genome shotgun (WGS) entry which is preliminary data.</text>
</comment>
<protein>
    <submittedName>
        <fullName evidence="1">Decarboxylase</fullName>
    </submittedName>
</protein>
<dbReference type="InterPro" id="IPR053714">
    <property type="entry name" value="Iso_Racemase_Enz_sf"/>
</dbReference>
<keyword evidence="2" id="KW-1185">Reference proteome</keyword>
<dbReference type="PIRSF" id="PIRSF015736">
    <property type="entry name" value="MI"/>
    <property type="match status" value="1"/>
</dbReference>
<dbReference type="AlphaFoldDB" id="A0A512NAP7"/>
<dbReference type="PANTHER" id="PTHR40267:SF1">
    <property type="entry name" value="BLR3294 PROTEIN"/>
    <property type="match status" value="1"/>
</dbReference>
<gene>
    <name evidence="1" type="ORF">RSO01_30670</name>
</gene>
<dbReference type="Proteomes" id="UP000321058">
    <property type="component" value="Unassembled WGS sequence"/>
</dbReference>
<reference evidence="1 2" key="1">
    <citation type="submission" date="2019-07" db="EMBL/GenBank/DDBJ databases">
        <title>Whole genome shotgun sequence of Reyranella soli NBRC 108950.</title>
        <authorList>
            <person name="Hosoyama A."/>
            <person name="Uohara A."/>
            <person name="Ohji S."/>
            <person name="Ichikawa N."/>
        </authorList>
    </citation>
    <scope>NUCLEOTIDE SEQUENCE [LARGE SCALE GENOMIC DNA]</scope>
    <source>
        <strain evidence="1 2">NBRC 108950</strain>
    </source>
</reference>
<dbReference type="InterPro" id="IPR026286">
    <property type="entry name" value="MaiA/AMDase"/>
</dbReference>
<sequence>MPRHFGILVPSTNTTCEIEFCRLPAELQVHTGRLGKGGNTPFSPSLDADVAYQAKLLGEARVEVIALAQTSASLFADDYDAVTVKRMTEASGVPSLTSAEAIGRALKALKASRVAMATPYSEEVIGRARRYYETKYGIAVVASESLGADNAYAIGKMDAGVAEAAFRRIDRPDVDALVVPGGNFPTMDWIAAWERQFGKPVITTNQAALWLVLQTMKVDTPLPGKGRLLEQLPTG</sequence>
<name>A0A512NAP7_9HYPH</name>
<dbReference type="OrthoDB" id="9816064at2"/>
<organism evidence="1 2">
    <name type="scientific">Reyranella soli</name>
    <dbReference type="NCBI Taxonomy" id="1230389"/>
    <lineage>
        <taxon>Bacteria</taxon>
        <taxon>Pseudomonadati</taxon>
        <taxon>Pseudomonadota</taxon>
        <taxon>Alphaproteobacteria</taxon>
        <taxon>Hyphomicrobiales</taxon>
        <taxon>Reyranellaceae</taxon>
        <taxon>Reyranella</taxon>
    </lineage>
</organism>